<dbReference type="STRING" id="6832.A0A553NBW5"/>
<keyword evidence="6" id="KW-1133">Transmembrane helix</keyword>
<evidence type="ECO:0000256" key="2">
    <source>
        <dbReference type="ARBA" id="ARBA00022614"/>
    </source>
</evidence>
<dbReference type="GO" id="GO:0007165">
    <property type="term" value="P:signal transduction"/>
    <property type="evidence" value="ECO:0007669"/>
    <property type="project" value="InterPro"/>
</dbReference>
<evidence type="ECO:0000256" key="6">
    <source>
        <dbReference type="SAM" id="Phobius"/>
    </source>
</evidence>
<feature type="region of interest" description="Disordered" evidence="5">
    <location>
        <begin position="1339"/>
        <end position="1364"/>
    </location>
</feature>
<dbReference type="InterPro" id="IPR000157">
    <property type="entry name" value="TIR_dom"/>
</dbReference>
<keyword evidence="10" id="KW-1185">Reference proteome</keyword>
<proteinExistence type="inferred from homology"/>
<dbReference type="EMBL" id="VCGU01000458">
    <property type="protein sequence ID" value="TRY62946.1"/>
    <property type="molecule type" value="Genomic_DNA"/>
</dbReference>
<evidence type="ECO:0000256" key="3">
    <source>
        <dbReference type="ARBA" id="ARBA00022729"/>
    </source>
</evidence>
<keyword evidence="4" id="KW-0677">Repeat</keyword>
<dbReference type="SMART" id="SM00364">
    <property type="entry name" value="LRR_BAC"/>
    <property type="match status" value="12"/>
</dbReference>
<keyword evidence="6" id="KW-0472">Membrane</keyword>
<evidence type="ECO:0000313" key="9">
    <source>
        <dbReference type="EMBL" id="TRY62946.1"/>
    </source>
</evidence>
<dbReference type="PANTHER" id="PTHR24373">
    <property type="entry name" value="SLIT RELATED LEUCINE-RICH REPEAT NEURONAL PROTEIN"/>
    <property type="match status" value="1"/>
</dbReference>
<reference evidence="9 10" key="1">
    <citation type="journal article" date="2018" name="Nat. Ecol. Evol.">
        <title>Genomic signatures of mitonuclear coevolution across populations of Tigriopus californicus.</title>
        <authorList>
            <person name="Barreto F.S."/>
            <person name="Watson E.T."/>
            <person name="Lima T.G."/>
            <person name="Willett C.S."/>
            <person name="Edmands S."/>
            <person name="Li W."/>
            <person name="Burton R.S."/>
        </authorList>
    </citation>
    <scope>NUCLEOTIDE SEQUENCE [LARGE SCALE GENOMIC DNA]</scope>
    <source>
        <strain evidence="9 10">San Diego</strain>
    </source>
</reference>
<dbReference type="PROSITE" id="PS50104">
    <property type="entry name" value="TIR"/>
    <property type="match status" value="1"/>
</dbReference>
<keyword evidence="6" id="KW-0812">Transmembrane</keyword>
<sequence length="1466" mass="162615">MGVAFILGALSSLAIRSAHASRCDYEASESSLDCQIRVLQNVAQLETEDIFFEQNDKRVHHLRVKCSDIFFSESIVGPEMFKSEVTRSLVSLDIEYCKIKELPNNLFAHLQDLKSLSIHSHNEEWASTIMEVDPHALHTLSELEEVNLSFNNIWTLPNGMLCDLPKLKTVNFSHNHLVEVSDLGLSPVHSCDTGLTILDLTSNAIASLRDSDLKLASQLVVLNLSKNRITILGDNVLATLSHLEELNLADNQLAALPPTLFNESESLQKIWLQNNSLSLLPAGVFEGLSNLIVLNLSRNAIANHLLVEGTFSGLRNLRVLDLSWNQITQIDSRTFHSHLPNLESLLVHHNQIHSVDGSTFGHQALLRVLVLSHNKIESLAPDAFRGLDGNLTSLSLDHNELVKVPDNIFSLTPDLEDLSLDNNHLVEVPSSIGHLQKLKTLDLGENAILELRDSDFNGLESLYGLRLAGNRLTNISRHFLANASQLHVLNLARNHLVQIERKAFDHLQELRALRLDNNRLTDINGVLSSLAHLQWFNLSSNQLAWFDFAFIPMSLEMLDLHDNRIEELGNYYKLKSGFSLKTLDASANKIKSLNKLSLPSSLESIVLNDNLIETIPLRLFEDKPNLARVDLASNLISHLALDSLFISKVPIKARPKFLLSGNPFSCDCEMEWLQQINDISLNGNHPQVTDLETITCQLPNQSQNASMAAIPISELAQDEFLCQYKTHCFPLCMCCDFFACDCRMQCPEGCTCFHDSDWSVNRIQCSHRNHSDVPLLIPMDATHIHLDGNEMGDVDTQSFIGRRRVTTLFMNSSKITSISQETFGGLASLEILHLEDNQLKELIGHEFESLSGLRELYLQNNDLIHIRESVFGFLTSLTTLRLDGNLLTSFPVWDLMGTHRHPFLMSLSLGENMWSCECEFLTPFVTFLRTFTESIPDVDTINCVTNELTVESLHNKKNQLSLCSTSSESSGSGGDQKTKQQQALLKLNEGDNSDFLPILIGTIVALVVIVVAFMLVCLFRVKIQTWLYSKTSEIYDSRSGSSIHSGGSCYAQNKLFDVYISYSIKDADFVDQSLAPTLEHGATSYKLCLHQRDFPPSASLYDTVSVATESSSRVVLVLSRSYLETEWPHVKIPLRNALLKENSKLIILLLQDLTEDDLQAHQELRHYLQTCASVKWGSPGFLNKLRFFLPEPAFLTFHRNVTLRTLQPASPVAPNGGVGNGSMGPGGPVKSNSLVQVDQVSGVWTYAINNSPVGSVATQSTTADGFPASKYLTSNGQQMMVSATSQSGTPIRNAPSVVSSVYSHHTYQSIPESHHIYHTLEPSLLPLGVGFNKDVRHHLQQQVQKRNNSGRHRHHHPEQGVDPVNAVYINRNLDLVLKPSPTPTVPSGSLGDQSSTSAVSEVSNSPQTTTPSSSPNSSTSCASSVASSAEEELCHHAHTHSTLSGQQLLPSHTSSSLAQNEDEYIV</sequence>
<dbReference type="InterPro" id="IPR032675">
    <property type="entry name" value="LRR_dom_sf"/>
</dbReference>
<dbReference type="OMA" id="CTMKWLL"/>
<protein>
    <recommendedName>
        <fullName evidence="8">TIR domain-containing protein</fullName>
    </recommendedName>
</protein>
<evidence type="ECO:0000256" key="4">
    <source>
        <dbReference type="ARBA" id="ARBA00022737"/>
    </source>
</evidence>
<dbReference type="SMART" id="SM00013">
    <property type="entry name" value="LRRNT"/>
    <property type="match status" value="1"/>
</dbReference>
<feature type="region of interest" description="Disordered" evidence="5">
    <location>
        <begin position="1379"/>
        <end position="1466"/>
    </location>
</feature>
<dbReference type="SMART" id="SM00369">
    <property type="entry name" value="LRR_TYP"/>
    <property type="match status" value="22"/>
</dbReference>
<evidence type="ECO:0000313" key="10">
    <source>
        <dbReference type="Proteomes" id="UP000318571"/>
    </source>
</evidence>
<dbReference type="InterPro" id="IPR050328">
    <property type="entry name" value="Dev_Immune_Receptor"/>
</dbReference>
<feature type="compositionally biased region" description="Low complexity" evidence="5">
    <location>
        <begin position="1394"/>
        <end position="1428"/>
    </location>
</feature>
<accession>A0A553NBW5</accession>
<keyword evidence="2" id="KW-0433">Leucine-rich repeat</keyword>
<dbReference type="FunFam" id="3.80.10.10:FF:001164">
    <property type="entry name" value="GH01279p"/>
    <property type="match status" value="2"/>
</dbReference>
<dbReference type="SUPFAM" id="SSF52200">
    <property type="entry name" value="Toll/Interleukin receptor TIR domain"/>
    <property type="match status" value="1"/>
</dbReference>
<evidence type="ECO:0000259" key="8">
    <source>
        <dbReference type="PROSITE" id="PS50104"/>
    </source>
</evidence>
<evidence type="ECO:0000256" key="7">
    <source>
        <dbReference type="SAM" id="SignalP"/>
    </source>
</evidence>
<dbReference type="PANTHER" id="PTHR24373:SF370">
    <property type="entry name" value="FISH-LIPS, ISOFORM E"/>
    <property type="match status" value="1"/>
</dbReference>
<dbReference type="InterPro" id="IPR003591">
    <property type="entry name" value="Leu-rich_rpt_typical-subtyp"/>
</dbReference>
<dbReference type="SMART" id="SM00365">
    <property type="entry name" value="LRR_SD22"/>
    <property type="match status" value="9"/>
</dbReference>
<dbReference type="InterPro" id="IPR000372">
    <property type="entry name" value="LRRNT"/>
</dbReference>
<dbReference type="Pfam" id="PF13676">
    <property type="entry name" value="TIR_2"/>
    <property type="match status" value="1"/>
</dbReference>
<feature type="signal peptide" evidence="7">
    <location>
        <begin position="1"/>
        <end position="20"/>
    </location>
</feature>
<dbReference type="SMART" id="SM00255">
    <property type="entry name" value="TIR"/>
    <property type="match status" value="1"/>
</dbReference>
<dbReference type="SUPFAM" id="SSF52058">
    <property type="entry name" value="L domain-like"/>
    <property type="match status" value="3"/>
</dbReference>
<dbReference type="InterPro" id="IPR001611">
    <property type="entry name" value="Leu-rich_rpt"/>
</dbReference>
<dbReference type="Gene3D" id="3.80.10.10">
    <property type="entry name" value="Ribonuclease Inhibitor"/>
    <property type="match status" value="6"/>
</dbReference>
<dbReference type="Proteomes" id="UP000318571">
    <property type="component" value="Chromosome 10"/>
</dbReference>
<evidence type="ECO:0000256" key="5">
    <source>
        <dbReference type="SAM" id="MobiDB-lite"/>
    </source>
</evidence>
<feature type="chain" id="PRO_5021977169" description="TIR domain-containing protein" evidence="7">
    <location>
        <begin position="21"/>
        <end position="1466"/>
    </location>
</feature>
<dbReference type="PRINTS" id="PR01537">
    <property type="entry name" value="INTRLKN1R1F"/>
</dbReference>
<feature type="compositionally biased region" description="Polar residues" evidence="5">
    <location>
        <begin position="1440"/>
        <end position="1459"/>
    </location>
</feature>
<organism evidence="9 10">
    <name type="scientific">Tigriopus californicus</name>
    <name type="common">Marine copepod</name>
    <dbReference type="NCBI Taxonomy" id="6832"/>
    <lineage>
        <taxon>Eukaryota</taxon>
        <taxon>Metazoa</taxon>
        <taxon>Ecdysozoa</taxon>
        <taxon>Arthropoda</taxon>
        <taxon>Crustacea</taxon>
        <taxon>Multicrustacea</taxon>
        <taxon>Hexanauplia</taxon>
        <taxon>Copepoda</taxon>
        <taxon>Harpacticoida</taxon>
        <taxon>Harpacticidae</taxon>
        <taxon>Tigriopus</taxon>
    </lineage>
</organism>
<dbReference type="Pfam" id="PF13855">
    <property type="entry name" value="LRR_8"/>
    <property type="match status" value="7"/>
</dbReference>
<dbReference type="InterPro" id="IPR035897">
    <property type="entry name" value="Toll_tir_struct_dom_sf"/>
</dbReference>
<comment type="caution">
    <text evidence="9">The sequence shown here is derived from an EMBL/GenBank/DDBJ whole genome shotgun (WGS) entry which is preliminary data.</text>
</comment>
<dbReference type="PROSITE" id="PS51450">
    <property type="entry name" value="LRR"/>
    <property type="match status" value="6"/>
</dbReference>
<evidence type="ECO:0000256" key="1">
    <source>
        <dbReference type="ARBA" id="ARBA00009634"/>
    </source>
</evidence>
<keyword evidence="3 7" id="KW-0732">Signal</keyword>
<dbReference type="Gene3D" id="3.40.50.10140">
    <property type="entry name" value="Toll/interleukin-1 receptor homology (TIR) domain"/>
    <property type="match status" value="1"/>
</dbReference>
<comment type="similarity">
    <text evidence="1">Belongs to the Toll-like receptor family.</text>
</comment>
<gene>
    <name evidence="9" type="ORF">TCAL_07276</name>
</gene>
<feature type="domain" description="TIR" evidence="8">
    <location>
        <begin position="1054"/>
        <end position="1189"/>
    </location>
</feature>
<name>A0A553NBW5_TIGCA</name>
<feature type="transmembrane region" description="Helical" evidence="6">
    <location>
        <begin position="995"/>
        <end position="1019"/>
    </location>
</feature>